<dbReference type="Proteomes" id="UP000600080">
    <property type="component" value="Unassembled WGS sequence"/>
</dbReference>
<comment type="caution">
    <text evidence="2">The sequence shown here is derived from an EMBL/GenBank/DDBJ whole genome shotgun (WGS) entry which is preliminary data.</text>
</comment>
<evidence type="ECO:0000313" key="3">
    <source>
        <dbReference type="Proteomes" id="UP000600080"/>
    </source>
</evidence>
<name>A0ABQ2J1J3_9ACTN</name>
<accession>A0ABQ2J1J3</accession>
<organism evidence="2 3">
    <name type="scientific">Streptomyces kronopolitis</name>
    <dbReference type="NCBI Taxonomy" id="1612435"/>
    <lineage>
        <taxon>Bacteria</taxon>
        <taxon>Bacillati</taxon>
        <taxon>Actinomycetota</taxon>
        <taxon>Actinomycetes</taxon>
        <taxon>Kitasatosporales</taxon>
        <taxon>Streptomycetaceae</taxon>
        <taxon>Streptomyces</taxon>
    </lineage>
</organism>
<evidence type="ECO:0000313" key="2">
    <source>
        <dbReference type="EMBL" id="GGN37575.1"/>
    </source>
</evidence>
<gene>
    <name evidence="2" type="ORF">GCM10012285_12460</name>
</gene>
<dbReference type="EMBL" id="BMND01000003">
    <property type="protein sequence ID" value="GGN37575.1"/>
    <property type="molecule type" value="Genomic_DNA"/>
</dbReference>
<feature type="compositionally biased region" description="Basic residues" evidence="1">
    <location>
        <begin position="56"/>
        <end position="77"/>
    </location>
</feature>
<evidence type="ECO:0000256" key="1">
    <source>
        <dbReference type="SAM" id="MobiDB-lite"/>
    </source>
</evidence>
<sequence>MQGAAGAFDDGADDGGGRDEQGAGRGGAQIGAVQGAFFGGRTGVHSGTLGAGGRPRAVRRPGRHRSVRFSRRPRRRQSFVIRHDPLGAPIPA</sequence>
<keyword evidence="3" id="KW-1185">Reference proteome</keyword>
<protein>
    <submittedName>
        <fullName evidence="2">Uncharacterized protein</fullName>
    </submittedName>
</protein>
<proteinExistence type="predicted"/>
<reference evidence="3" key="1">
    <citation type="journal article" date="2019" name="Int. J. Syst. Evol. Microbiol.">
        <title>The Global Catalogue of Microorganisms (GCM) 10K type strain sequencing project: providing services to taxonomists for standard genome sequencing and annotation.</title>
        <authorList>
            <consortium name="The Broad Institute Genomics Platform"/>
            <consortium name="The Broad Institute Genome Sequencing Center for Infectious Disease"/>
            <person name="Wu L."/>
            <person name="Ma J."/>
        </authorList>
    </citation>
    <scope>NUCLEOTIDE SEQUENCE [LARGE SCALE GENOMIC DNA]</scope>
    <source>
        <strain evidence="3">CGMCC 4.7323</strain>
    </source>
</reference>
<feature type="region of interest" description="Disordered" evidence="1">
    <location>
        <begin position="1"/>
        <end position="92"/>
    </location>
</feature>